<gene>
    <name evidence="8" type="ORF">SAMN04488526_2668</name>
</gene>
<feature type="region of interest" description="Disordered" evidence="6">
    <location>
        <begin position="1"/>
        <end position="20"/>
    </location>
</feature>
<dbReference type="AlphaFoldDB" id="A0A1H7Q6K3"/>
<organism evidence="8 9">
    <name type="scientific">Jannaschia helgolandensis</name>
    <dbReference type="NCBI Taxonomy" id="188906"/>
    <lineage>
        <taxon>Bacteria</taxon>
        <taxon>Pseudomonadati</taxon>
        <taxon>Pseudomonadota</taxon>
        <taxon>Alphaproteobacteria</taxon>
        <taxon>Rhodobacterales</taxon>
        <taxon>Roseobacteraceae</taxon>
        <taxon>Jannaschia</taxon>
    </lineage>
</organism>
<comment type="similarity">
    <text evidence="2">Belongs to the autoinducer-2 exporter (AI-2E) (TC 2.A.86) family.</text>
</comment>
<comment type="subcellular location">
    <subcellularLocation>
        <location evidence="1">Membrane</location>
        <topology evidence="1">Multi-pass membrane protein</topology>
    </subcellularLocation>
</comment>
<evidence type="ECO:0000256" key="1">
    <source>
        <dbReference type="ARBA" id="ARBA00004141"/>
    </source>
</evidence>
<evidence type="ECO:0000313" key="8">
    <source>
        <dbReference type="EMBL" id="SEL43506.1"/>
    </source>
</evidence>
<evidence type="ECO:0000256" key="7">
    <source>
        <dbReference type="SAM" id="Phobius"/>
    </source>
</evidence>
<dbReference type="GO" id="GO:0055085">
    <property type="term" value="P:transmembrane transport"/>
    <property type="evidence" value="ECO:0007669"/>
    <property type="project" value="TreeGrafter"/>
</dbReference>
<dbReference type="InterPro" id="IPR002549">
    <property type="entry name" value="AI-2E-like"/>
</dbReference>
<evidence type="ECO:0000256" key="6">
    <source>
        <dbReference type="SAM" id="MobiDB-lite"/>
    </source>
</evidence>
<dbReference type="GO" id="GO:0016020">
    <property type="term" value="C:membrane"/>
    <property type="evidence" value="ECO:0007669"/>
    <property type="project" value="UniProtKB-SubCell"/>
</dbReference>
<name>A0A1H7Q6K3_9RHOB</name>
<proteinExistence type="inferred from homology"/>
<dbReference type="Pfam" id="PF01594">
    <property type="entry name" value="AI-2E_transport"/>
    <property type="match status" value="1"/>
</dbReference>
<dbReference type="EMBL" id="FNZQ01000005">
    <property type="protein sequence ID" value="SEL43506.1"/>
    <property type="molecule type" value="Genomic_DNA"/>
</dbReference>
<accession>A0A1H7Q6K3</accession>
<dbReference type="Proteomes" id="UP000199283">
    <property type="component" value="Unassembled WGS sequence"/>
</dbReference>
<feature type="compositionally biased region" description="Basic and acidic residues" evidence="6">
    <location>
        <begin position="1"/>
        <end position="11"/>
    </location>
</feature>
<keyword evidence="5 7" id="KW-0472">Membrane</keyword>
<evidence type="ECO:0000256" key="3">
    <source>
        <dbReference type="ARBA" id="ARBA00022692"/>
    </source>
</evidence>
<keyword evidence="3 7" id="KW-0812">Transmembrane</keyword>
<feature type="transmembrane region" description="Helical" evidence="7">
    <location>
        <begin position="169"/>
        <end position="191"/>
    </location>
</feature>
<evidence type="ECO:0000256" key="2">
    <source>
        <dbReference type="ARBA" id="ARBA00009773"/>
    </source>
</evidence>
<protein>
    <submittedName>
        <fullName evidence="8">Predicted PurR-regulated permease PerM</fullName>
    </submittedName>
</protein>
<feature type="transmembrane region" description="Helical" evidence="7">
    <location>
        <begin position="31"/>
        <end position="60"/>
    </location>
</feature>
<dbReference type="PANTHER" id="PTHR21716:SF16">
    <property type="entry name" value="BLL1467 PROTEIN"/>
    <property type="match status" value="1"/>
</dbReference>
<sequence length="386" mass="41252">MPDLSGKKSETEIPAPPTSSRHPLAVPVTGIFILLLIQGLIFASQFLIPVTTAILGYFILNAPRRALERIGIPAPVSAALFTVSIGAALFLGILALSEPVYEFVTDIPGLFEDLMTTLMGPGGLLEPLTQAADASGRVLEATGEQPPMQVEVVDNVGLATSVVSVAPGLLGQIVFAISLLFFLVASGDMFIQKAVKVSDRFQEKKNTVTMIRTIEARLGNYLGAITLINAVLGLVIGAGMWWWDMPSPWLIGIMAALLNFVPFVGAVVGALISALIAYVSFLDPWMALGVFGTYYALTALEGQFITPALVGQRLRLNVTMVFLSVAFFAWIWSVMGMVVAVPALIVVKVICDSVPKLRKVGLFLGDAEGFLPAREHTIKPTAPDRS</sequence>
<dbReference type="PANTHER" id="PTHR21716">
    <property type="entry name" value="TRANSMEMBRANE PROTEIN"/>
    <property type="match status" value="1"/>
</dbReference>
<dbReference type="STRING" id="188906.SAMN04488526_2668"/>
<feature type="transmembrane region" description="Helical" evidence="7">
    <location>
        <begin position="285"/>
        <end position="305"/>
    </location>
</feature>
<reference evidence="8 9" key="1">
    <citation type="submission" date="2016-10" db="EMBL/GenBank/DDBJ databases">
        <authorList>
            <person name="de Groot N.N."/>
        </authorList>
    </citation>
    <scope>NUCLEOTIDE SEQUENCE [LARGE SCALE GENOMIC DNA]</scope>
    <source>
        <strain evidence="8 9">DSM 14858</strain>
    </source>
</reference>
<keyword evidence="9" id="KW-1185">Reference proteome</keyword>
<feature type="transmembrane region" description="Helical" evidence="7">
    <location>
        <begin position="325"/>
        <end position="350"/>
    </location>
</feature>
<evidence type="ECO:0000256" key="5">
    <source>
        <dbReference type="ARBA" id="ARBA00023136"/>
    </source>
</evidence>
<keyword evidence="4 7" id="KW-1133">Transmembrane helix</keyword>
<feature type="transmembrane region" description="Helical" evidence="7">
    <location>
        <begin position="249"/>
        <end position="278"/>
    </location>
</feature>
<evidence type="ECO:0000256" key="4">
    <source>
        <dbReference type="ARBA" id="ARBA00022989"/>
    </source>
</evidence>
<evidence type="ECO:0000313" key="9">
    <source>
        <dbReference type="Proteomes" id="UP000199283"/>
    </source>
</evidence>
<feature type="transmembrane region" description="Helical" evidence="7">
    <location>
        <begin position="221"/>
        <end position="243"/>
    </location>
</feature>
<feature type="transmembrane region" description="Helical" evidence="7">
    <location>
        <begin position="72"/>
        <end position="96"/>
    </location>
</feature>